<reference evidence="1" key="1">
    <citation type="journal article" date="2010" name="Science">
        <title>Plasticity of animal genome architecture unmasked by rapid evolution of a pelagic tunicate.</title>
        <authorList>
            <person name="Denoeud F."/>
            <person name="Henriet S."/>
            <person name="Mungpakdee S."/>
            <person name="Aury J.M."/>
            <person name="Da Silva C."/>
            <person name="Brinkmann H."/>
            <person name="Mikhaleva J."/>
            <person name="Olsen L.C."/>
            <person name="Jubin C."/>
            <person name="Canestro C."/>
            <person name="Bouquet J.M."/>
            <person name="Danks G."/>
            <person name="Poulain J."/>
            <person name="Campsteijn C."/>
            <person name="Adamski M."/>
            <person name="Cross I."/>
            <person name="Yadetie F."/>
            <person name="Muffato M."/>
            <person name="Louis A."/>
            <person name="Butcher S."/>
            <person name="Tsagkogeorga G."/>
            <person name="Konrad A."/>
            <person name="Singh S."/>
            <person name="Jensen M.F."/>
            <person name="Cong E.H."/>
            <person name="Eikeseth-Otteraa H."/>
            <person name="Noel B."/>
            <person name="Anthouard V."/>
            <person name="Porcel B.M."/>
            <person name="Kachouri-Lafond R."/>
            <person name="Nishino A."/>
            <person name="Ugolini M."/>
            <person name="Chourrout P."/>
            <person name="Nishida H."/>
            <person name="Aasland R."/>
            <person name="Huzurbazar S."/>
            <person name="Westhof E."/>
            <person name="Delsuc F."/>
            <person name="Lehrach H."/>
            <person name="Reinhardt R."/>
            <person name="Weissenbach J."/>
            <person name="Roy S.W."/>
            <person name="Artiguenave F."/>
            <person name="Postlethwait J.H."/>
            <person name="Manak J.R."/>
            <person name="Thompson E.M."/>
            <person name="Jaillon O."/>
            <person name="Du Pasquier L."/>
            <person name="Boudinot P."/>
            <person name="Liberles D.A."/>
            <person name="Volff J.N."/>
            <person name="Philippe H."/>
            <person name="Lenhard B."/>
            <person name="Roest Crollius H."/>
            <person name="Wincker P."/>
            <person name="Chourrout D."/>
        </authorList>
    </citation>
    <scope>NUCLEOTIDE SEQUENCE [LARGE SCALE GENOMIC DNA]</scope>
</reference>
<accession>E4YVZ7</accession>
<dbReference type="EMBL" id="FN655597">
    <property type="protein sequence ID" value="CBY39632.1"/>
    <property type="molecule type" value="Genomic_DNA"/>
</dbReference>
<proteinExistence type="predicted"/>
<evidence type="ECO:0000313" key="1">
    <source>
        <dbReference type="EMBL" id="CBY39632.1"/>
    </source>
</evidence>
<dbReference type="Proteomes" id="UP000011014">
    <property type="component" value="Unassembled WGS sequence"/>
</dbReference>
<organism evidence="1">
    <name type="scientific">Oikopleura dioica</name>
    <name type="common">Tunicate</name>
    <dbReference type="NCBI Taxonomy" id="34765"/>
    <lineage>
        <taxon>Eukaryota</taxon>
        <taxon>Metazoa</taxon>
        <taxon>Chordata</taxon>
        <taxon>Tunicata</taxon>
        <taxon>Appendicularia</taxon>
        <taxon>Copelata</taxon>
        <taxon>Oikopleuridae</taxon>
        <taxon>Oikopleura</taxon>
    </lineage>
</organism>
<dbReference type="AlphaFoldDB" id="E4YVZ7"/>
<sequence length="67" mass="7700">MLSELPTMVAAVPSSSASKRKLEIGKLHVTQSLDYIERQAYAQEDFQEIEDFILERLDQIRSKQFGL</sequence>
<gene>
    <name evidence="1" type="ORF">GSOID_T00020207001</name>
</gene>
<protein>
    <submittedName>
        <fullName evidence="1">Uncharacterized protein</fullName>
    </submittedName>
</protein>
<name>E4YVZ7_OIKDI</name>